<keyword evidence="4" id="KW-0175">Coiled coil</keyword>
<evidence type="ECO:0000256" key="3">
    <source>
        <dbReference type="PROSITE-ProRule" id="PRU00284"/>
    </source>
</evidence>
<gene>
    <name evidence="8" type="ORF">DAY19_01255</name>
</gene>
<evidence type="ECO:0000256" key="4">
    <source>
        <dbReference type="SAM" id="Coils"/>
    </source>
</evidence>
<feature type="coiled-coil region" evidence="4">
    <location>
        <begin position="625"/>
        <end position="670"/>
    </location>
</feature>
<dbReference type="Gene3D" id="1.10.287.950">
    <property type="entry name" value="Methyl-accepting chemotaxis protein"/>
    <property type="match status" value="1"/>
</dbReference>
<dbReference type="EMBL" id="QDKL01000001">
    <property type="protein sequence ID" value="RZF22427.1"/>
    <property type="molecule type" value="Genomic_DNA"/>
</dbReference>
<comment type="similarity">
    <text evidence="2">Belongs to the methyl-accepting chemotaxis (MCP) protein family.</text>
</comment>
<evidence type="ECO:0000313" key="8">
    <source>
        <dbReference type="EMBL" id="RZF22427.1"/>
    </source>
</evidence>
<dbReference type="InterPro" id="IPR051310">
    <property type="entry name" value="MCP_chemotaxis"/>
</dbReference>
<reference evidence="9" key="1">
    <citation type="journal article" date="2019" name="Int. J. Syst. Evol. Microbiol.">
        <title>Halobacteriovorax valvorus sp. nov., a novel prokaryotic predator isolated from coastal seawater of China.</title>
        <authorList>
            <person name="Chen M.-X."/>
        </authorList>
    </citation>
    <scope>NUCLEOTIDE SEQUENCE [LARGE SCALE GENOMIC DNA]</scope>
    <source>
        <strain evidence="9">BL9</strain>
    </source>
</reference>
<dbReference type="InterPro" id="IPR004089">
    <property type="entry name" value="MCPsignal_dom"/>
</dbReference>
<name>A0ABY0IHL6_9BACT</name>
<feature type="transmembrane region" description="Helical" evidence="6">
    <location>
        <begin position="345"/>
        <end position="365"/>
    </location>
</feature>
<keyword evidence="6" id="KW-0472">Membrane</keyword>
<evidence type="ECO:0000256" key="6">
    <source>
        <dbReference type="SAM" id="Phobius"/>
    </source>
</evidence>
<keyword evidence="3" id="KW-0807">Transducer</keyword>
<accession>A0ABY0IHL6</accession>
<evidence type="ECO:0000313" key="9">
    <source>
        <dbReference type="Proteomes" id="UP000443582"/>
    </source>
</evidence>
<keyword evidence="9" id="KW-1185">Reference proteome</keyword>
<keyword evidence="6" id="KW-1133">Transmembrane helix</keyword>
<evidence type="ECO:0000256" key="1">
    <source>
        <dbReference type="ARBA" id="ARBA00022500"/>
    </source>
</evidence>
<feature type="transmembrane region" description="Helical" evidence="6">
    <location>
        <begin position="21"/>
        <end position="41"/>
    </location>
</feature>
<proteinExistence type="inferred from homology"/>
<keyword evidence="6" id="KW-0812">Transmembrane</keyword>
<feature type="domain" description="Methyl-accepting transducer" evidence="7">
    <location>
        <begin position="382"/>
        <end position="633"/>
    </location>
</feature>
<keyword evidence="1" id="KW-0145">Chemotaxis</keyword>
<organism evidence="8 9">
    <name type="scientific">Halobacteriovorax vibrionivorans</name>
    <dbReference type="NCBI Taxonomy" id="2152716"/>
    <lineage>
        <taxon>Bacteria</taxon>
        <taxon>Pseudomonadati</taxon>
        <taxon>Bdellovibrionota</taxon>
        <taxon>Bacteriovoracia</taxon>
        <taxon>Bacteriovoracales</taxon>
        <taxon>Halobacteriovoraceae</taxon>
        <taxon>Halobacteriovorax</taxon>
    </lineage>
</organism>
<dbReference type="Proteomes" id="UP000443582">
    <property type="component" value="Unassembled WGS sequence"/>
</dbReference>
<dbReference type="SMART" id="SM00283">
    <property type="entry name" value="MA"/>
    <property type="match status" value="1"/>
</dbReference>
<feature type="compositionally biased region" description="Basic and acidic residues" evidence="5">
    <location>
        <begin position="686"/>
        <end position="706"/>
    </location>
</feature>
<feature type="region of interest" description="Disordered" evidence="5">
    <location>
        <begin position="675"/>
        <end position="706"/>
    </location>
</feature>
<dbReference type="Pfam" id="PF00015">
    <property type="entry name" value="MCPsignal"/>
    <property type="match status" value="1"/>
</dbReference>
<dbReference type="CDD" id="cd11386">
    <property type="entry name" value="MCP_signal"/>
    <property type="match status" value="1"/>
</dbReference>
<comment type="caution">
    <text evidence="8">The sequence shown here is derived from an EMBL/GenBank/DDBJ whole genome shotgun (WGS) entry which is preliminary data.</text>
</comment>
<dbReference type="PANTHER" id="PTHR43531:SF11">
    <property type="entry name" value="METHYL-ACCEPTING CHEMOTAXIS PROTEIN 3"/>
    <property type="match status" value="1"/>
</dbReference>
<evidence type="ECO:0000259" key="7">
    <source>
        <dbReference type="PROSITE" id="PS50111"/>
    </source>
</evidence>
<sequence length="706" mass="78737">MFRGNVLTKLTKFMAIGLKEKLYFISIGMVLFISFAVFVPFQKGIEDQKASKRDGFALYYNNLTNSISEQFFTNYNNVQSFARNKDLKDKDPGASTFLLNELVTLYPDTDMLFLIGLDGKLIAHSEITAAGEKLNTEFLKSYNFKNDNWFQKTSKGEYTENYDKKIFGAFAGKVHESEMISKVYGEKRMGQYFSTRIEDEYGDPIAVLGAFVGSRWFESEMKNLFHTLNSNGMDSSEIHLINSEGKVITSYDKELAKKDKNLHDFENYNLAKTLIASDDEMAVKLKKGKVDTILHPHILGDSKETYLYSFGEIHHRRFLDMMKWRLVIGMTEKQAYGEIITLQNLFYFTLAGVLILCVAISFATVRNLYKQLLGVVASLENSAKSTVKFVENLNGVSHRVSELTSNQAQAIHETASTLDELSSMVKMNAQNAATSVDVSTDNERVAQDGKHKVEEVKSSMNNIKQANDDVLRTTNDGSEKISEIVNLINEINEKTQVINDIVFQTKLLSFNASVEAARAGEHGKGFAVVAEEVGNLAAMSGTASEEINAILTKSVAHVEKIVKENKESVESMIEQSRVKIDDGIKVSEECTGALEEIVHGVMNVSSMSQEISAATSEQETGVTNISQAMNQMQEASSDNQEIASKMLQYAEDLNNETNNLQNVLSILQNEIIGGRTKNDASTSKVKKTEDAKVVKFPKESNHKKAS</sequence>
<evidence type="ECO:0000256" key="5">
    <source>
        <dbReference type="SAM" id="MobiDB-lite"/>
    </source>
</evidence>
<protein>
    <submittedName>
        <fullName evidence="8">Methyl-accepting chemotaxis protein</fullName>
    </submittedName>
</protein>
<evidence type="ECO:0000256" key="2">
    <source>
        <dbReference type="ARBA" id="ARBA00029447"/>
    </source>
</evidence>
<dbReference type="PANTHER" id="PTHR43531">
    <property type="entry name" value="PROTEIN ICFG"/>
    <property type="match status" value="1"/>
</dbReference>
<dbReference type="PROSITE" id="PS50111">
    <property type="entry name" value="CHEMOTAXIS_TRANSDUC_2"/>
    <property type="match status" value="1"/>
</dbReference>
<dbReference type="SUPFAM" id="SSF58104">
    <property type="entry name" value="Methyl-accepting chemotaxis protein (MCP) signaling domain"/>
    <property type="match status" value="1"/>
</dbReference>